<protein>
    <submittedName>
        <fullName evidence="1">Uncharacterized protein</fullName>
    </submittedName>
</protein>
<sequence>MVIHGDKLQKNCEYIMKTWKTKTDDTFIQKRIVKFIKYTENGKDVSSESFDMLDLDLTKNQEAHFLDMSVTPHSPLVLKGDAKIWTLNDTHRITFSTFDDK</sequence>
<organism evidence="1 2">
    <name type="scientific">Saccharibacter floricola DSM 15669</name>
    <dbReference type="NCBI Taxonomy" id="1123227"/>
    <lineage>
        <taxon>Bacteria</taxon>
        <taxon>Pseudomonadati</taxon>
        <taxon>Pseudomonadota</taxon>
        <taxon>Alphaproteobacteria</taxon>
        <taxon>Acetobacterales</taxon>
        <taxon>Acetobacteraceae</taxon>
        <taxon>Saccharibacter</taxon>
    </lineage>
</organism>
<gene>
    <name evidence="1" type="ORF">AA15669_0927</name>
</gene>
<evidence type="ECO:0000313" key="2">
    <source>
        <dbReference type="Proteomes" id="UP001062901"/>
    </source>
</evidence>
<name>A0ABQ0NY95_9PROT</name>
<dbReference type="Proteomes" id="UP001062901">
    <property type="component" value="Unassembled WGS sequence"/>
</dbReference>
<reference evidence="1" key="1">
    <citation type="submission" date="2013-04" db="EMBL/GenBank/DDBJ databases">
        <title>The genome sequencing project of 58 acetic acid bacteria.</title>
        <authorList>
            <person name="Okamoto-Kainuma A."/>
            <person name="Ishikawa M."/>
            <person name="Umino S."/>
            <person name="Koizumi Y."/>
            <person name="Shiwa Y."/>
            <person name="Yoshikawa H."/>
            <person name="Matsutani M."/>
            <person name="Matsushita K."/>
        </authorList>
    </citation>
    <scope>NUCLEOTIDE SEQUENCE</scope>
    <source>
        <strain evidence="1">DSM 15669</strain>
    </source>
</reference>
<evidence type="ECO:0000313" key="1">
    <source>
        <dbReference type="EMBL" id="GBQ06408.1"/>
    </source>
</evidence>
<dbReference type="EMBL" id="BAQD01000011">
    <property type="protein sequence ID" value="GBQ06408.1"/>
    <property type="molecule type" value="Genomic_DNA"/>
</dbReference>
<accession>A0ABQ0NY95</accession>
<comment type="caution">
    <text evidence="1">The sequence shown here is derived from an EMBL/GenBank/DDBJ whole genome shotgun (WGS) entry which is preliminary data.</text>
</comment>
<keyword evidence="2" id="KW-1185">Reference proteome</keyword>
<proteinExistence type="predicted"/>